<dbReference type="GO" id="GO:0038023">
    <property type="term" value="F:signaling receptor activity"/>
    <property type="evidence" value="ECO:0007669"/>
    <property type="project" value="TreeGrafter"/>
</dbReference>
<keyword evidence="3" id="KW-1185">Reference proteome</keyword>
<gene>
    <name evidence="2" type="ORF">C0Q70_03129</name>
</gene>
<evidence type="ECO:0000313" key="2">
    <source>
        <dbReference type="EMBL" id="PVD36155.1"/>
    </source>
</evidence>
<sequence length="224" mass="24752">MWANTGKRIRDTGFNQVRYWGKALVTPGAMAGDFGLNKTDMFPMLTRVGTNFNSLAVVIRGLLDHFGWRRLKLIYNPDGLREIMDRYCHIAMDAIHHALRLAAVLGKEDIHHDYYKFYLAQNMAEDLPLEVGSQFSGIDEDSLRTPPAETGWKSEAYSEAEALVKKHSVPTGGSFMALPNNTGAKSTRRKGCNGNDIPLELPTMVRGGTTAATVSKTKHSVGNP</sequence>
<dbReference type="AlphaFoldDB" id="A0A2T7PRW1"/>
<evidence type="ECO:0000256" key="1">
    <source>
        <dbReference type="SAM" id="MobiDB-lite"/>
    </source>
</evidence>
<proteinExistence type="predicted"/>
<reference evidence="2 3" key="1">
    <citation type="submission" date="2018-04" db="EMBL/GenBank/DDBJ databases">
        <title>The genome of golden apple snail Pomacea canaliculata provides insight into stress tolerance and invasive adaptation.</title>
        <authorList>
            <person name="Liu C."/>
            <person name="Liu B."/>
            <person name="Ren Y."/>
            <person name="Zhang Y."/>
            <person name="Wang H."/>
            <person name="Li S."/>
            <person name="Jiang F."/>
            <person name="Yin L."/>
            <person name="Zhang G."/>
            <person name="Qian W."/>
            <person name="Fan W."/>
        </authorList>
    </citation>
    <scope>NUCLEOTIDE SEQUENCE [LARGE SCALE GENOMIC DNA]</scope>
    <source>
        <strain evidence="2">SZHN2017</strain>
        <tissue evidence="2">Muscle</tissue>
    </source>
</reference>
<feature type="region of interest" description="Disordered" evidence="1">
    <location>
        <begin position="174"/>
        <end position="199"/>
    </location>
</feature>
<dbReference type="SUPFAM" id="SSF53822">
    <property type="entry name" value="Periplasmic binding protein-like I"/>
    <property type="match status" value="1"/>
</dbReference>
<organism evidence="2 3">
    <name type="scientific">Pomacea canaliculata</name>
    <name type="common">Golden apple snail</name>
    <dbReference type="NCBI Taxonomy" id="400727"/>
    <lineage>
        <taxon>Eukaryota</taxon>
        <taxon>Metazoa</taxon>
        <taxon>Spiralia</taxon>
        <taxon>Lophotrochozoa</taxon>
        <taxon>Mollusca</taxon>
        <taxon>Gastropoda</taxon>
        <taxon>Caenogastropoda</taxon>
        <taxon>Architaenioglossa</taxon>
        <taxon>Ampullarioidea</taxon>
        <taxon>Ampullariidae</taxon>
        <taxon>Pomacea</taxon>
    </lineage>
</organism>
<dbReference type="GO" id="GO:0017046">
    <property type="term" value="F:peptide hormone binding"/>
    <property type="evidence" value="ECO:0007669"/>
    <property type="project" value="TreeGrafter"/>
</dbReference>
<dbReference type="InterPro" id="IPR052612">
    <property type="entry name" value="ANP_Clearance_Receptor"/>
</dbReference>
<dbReference type="PANTHER" id="PTHR44755">
    <property type="entry name" value="NATRIURETIC PEPTIDE RECEPTOR 3-RELATED"/>
    <property type="match status" value="1"/>
</dbReference>
<dbReference type="PANTHER" id="PTHR44755:SF11">
    <property type="entry name" value="ATRIAL NATRIURETIC PEPTIDE RECEPTOR 3 ISOFORM X1"/>
    <property type="match status" value="1"/>
</dbReference>
<evidence type="ECO:0000313" key="3">
    <source>
        <dbReference type="Proteomes" id="UP000245119"/>
    </source>
</evidence>
<dbReference type="Proteomes" id="UP000245119">
    <property type="component" value="Linkage Group LG2"/>
</dbReference>
<evidence type="ECO:0008006" key="4">
    <source>
        <dbReference type="Google" id="ProtNLM"/>
    </source>
</evidence>
<dbReference type="GO" id="GO:0007165">
    <property type="term" value="P:signal transduction"/>
    <property type="evidence" value="ECO:0007669"/>
    <property type="project" value="TreeGrafter"/>
</dbReference>
<name>A0A2T7PRW1_POMCA</name>
<accession>A0A2T7PRW1</accession>
<comment type="caution">
    <text evidence="2">The sequence shown here is derived from an EMBL/GenBank/DDBJ whole genome shotgun (WGS) entry which is preliminary data.</text>
</comment>
<dbReference type="OrthoDB" id="10065302at2759"/>
<protein>
    <recommendedName>
        <fullName evidence="4">Receptor ligand binding region domain-containing protein</fullName>
    </recommendedName>
</protein>
<dbReference type="InterPro" id="IPR028082">
    <property type="entry name" value="Peripla_BP_I"/>
</dbReference>
<dbReference type="EMBL" id="PZQS01000002">
    <property type="protein sequence ID" value="PVD36155.1"/>
    <property type="molecule type" value="Genomic_DNA"/>
</dbReference>